<evidence type="ECO:0000256" key="4">
    <source>
        <dbReference type="ARBA" id="ARBA00022989"/>
    </source>
</evidence>
<keyword evidence="3 6" id="KW-0812">Transmembrane</keyword>
<comment type="subcellular location">
    <subcellularLocation>
        <location evidence="1">Cell membrane</location>
        <topology evidence="1">Multi-pass membrane protein</topology>
    </subcellularLocation>
</comment>
<gene>
    <name evidence="8" type="ordered locus">Tph_c06500</name>
</gene>
<dbReference type="HOGENOM" id="CLU_063199_1_1_9"/>
<organism evidence="8 9">
    <name type="scientific">Thermacetogenium phaeum (strain ATCC BAA-254 / DSM 26808 / PB)</name>
    <dbReference type="NCBI Taxonomy" id="1089553"/>
    <lineage>
        <taxon>Bacteria</taxon>
        <taxon>Bacillati</taxon>
        <taxon>Bacillota</taxon>
        <taxon>Clostridia</taxon>
        <taxon>Thermoanaerobacterales</taxon>
        <taxon>Thermoanaerobacteraceae</taxon>
        <taxon>Thermacetogenium</taxon>
    </lineage>
</organism>
<dbReference type="KEGG" id="tpz:Tph_c06500"/>
<protein>
    <recommendedName>
        <fullName evidence="7">DUF2179 domain-containing protein</fullName>
    </recommendedName>
</protein>
<dbReference type="Pfam" id="PF10035">
    <property type="entry name" value="DUF2179"/>
    <property type="match status" value="1"/>
</dbReference>
<dbReference type="PANTHER" id="PTHR33545:SF5">
    <property type="entry name" value="UPF0750 MEMBRANE PROTEIN YITT"/>
    <property type="match status" value="1"/>
</dbReference>
<evidence type="ECO:0000313" key="8">
    <source>
        <dbReference type="EMBL" id="AFV10884.1"/>
    </source>
</evidence>
<dbReference type="CDD" id="cd16380">
    <property type="entry name" value="YitT_C"/>
    <property type="match status" value="1"/>
</dbReference>
<feature type="transmembrane region" description="Helical" evidence="6">
    <location>
        <begin position="144"/>
        <end position="165"/>
    </location>
</feature>
<dbReference type="InterPro" id="IPR015867">
    <property type="entry name" value="N-reg_PII/ATP_PRibTrfase_C"/>
</dbReference>
<dbReference type="OrthoDB" id="9779786at2"/>
<evidence type="ECO:0000256" key="1">
    <source>
        <dbReference type="ARBA" id="ARBA00004651"/>
    </source>
</evidence>
<dbReference type="AlphaFoldDB" id="K4LS22"/>
<dbReference type="GO" id="GO:0005886">
    <property type="term" value="C:plasma membrane"/>
    <property type="evidence" value="ECO:0007669"/>
    <property type="project" value="UniProtKB-SubCell"/>
</dbReference>
<dbReference type="InterPro" id="IPR019264">
    <property type="entry name" value="DUF2179"/>
</dbReference>
<keyword evidence="9" id="KW-1185">Reference proteome</keyword>
<keyword evidence="4 6" id="KW-1133">Transmembrane helix</keyword>
<feature type="transmembrane region" description="Helical" evidence="6">
    <location>
        <begin position="105"/>
        <end position="124"/>
    </location>
</feature>
<reference evidence="8 9" key="1">
    <citation type="journal article" date="2012" name="BMC Genomics">
        <title>Genome-guided analysis of physiological and morphological traits of the fermentative acetate oxidizer Thermacetogenium phaeum.</title>
        <authorList>
            <person name="Oehler D."/>
            <person name="Poehlein A."/>
            <person name="Leimbach A."/>
            <person name="Muller N."/>
            <person name="Daniel R."/>
            <person name="Gottschalk G."/>
            <person name="Schink B."/>
        </authorList>
    </citation>
    <scope>NUCLEOTIDE SEQUENCE [LARGE SCALE GENOMIC DNA]</scope>
    <source>
        <strain evidence="9">ATCC BAA-254 / DSM 26808 / PB</strain>
    </source>
</reference>
<feature type="transmembrane region" description="Helical" evidence="6">
    <location>
        <begin position="81"/>
        <end position="99"/>
    </location>
</feature>
<feature type="transmembrane region" description="Helical" evidence="6">
    <location>
        <begin position="7"/>
        <end position="29"/>
    </location>
</feature>
<proteinExistence type="predicted"/>
<dbReference type="EMBL" id="CP003732">
    <property type="protein sequence ID" value="AFV10884.1"/>
    <property type="molecule type" value="Genomic_DNA"/>
</dbReference>
<name>K4LS22_THEPS</name>
<evidence type="ECO:0000256" key="3">
    <source>
        <dbReference type="ARBA" id="ARBA00022692"/>
    </source>
</evidence>
<sequence>MRLRRLVLVYIWITVGSLAIALALDIFLVPNRIAAGGVSGLAIILFHLAGIPVGWVLLALNVPLFLLSYRELGLRTFVRSLYGAVVTSFFVELLEARLPVMTHDVLLAAIYGGIVAGIGMGVVLKAGGTTGGTDLVARLLHKYLPVTVGQGLLAADFVVISLAGYFFDPELALYALLSLFITSKTIDLVQEGISFAKAAYIISERHNEIAEAVFQQLGRGVTALEARGMYTGESRPLLICVIGKTEESRLKELIYEIDRKAFVFITDAHEVLGEGFKDFRKQEL</sequence>
<dbReference type="STRING" id="1089553.Tph_c06500"/>
<dbReference type="InterPro" id="IPR003740">
    <property type="entry name" value="YitT"/>
</dbReference>
<dbReference type="PANTHER" id="PTHR33545">
    <property type="entry name" value="UPF0750 MEMBRANE PROTEIN YITT-RELATED"/>
    <property type="match status" value="1"/>
</dbReference>
<keyword evidence="2" id="KW-1003">Cell membrane</keyword>
<dbReference type="eggNOG" id="COG1284">
    <property type="taxonomic scope" value="Bacteria"/>
</dbReference>
<evidence type="ECO:0000256" key="5">
    <source>
        <dbReference type="ARBA" id="ARBA00023136"/>
    </source>
</evidence>
<evidence type="ECO:0000256" key="2">
    <source>
        <dbReference type="ARBA" id="ARBA00022475"/>
    </source>
</evidence>
<dbReference type="Proteomes" id="UP000000467">
    <property type="component" value="Chromosome"/>
</dbReference>
<accession>K4LS22</accession>
<feature type="domain" description="DUF2179" evidence="7">
    <location>
        <begin position="219"/>
        <end position="273"/>
    </location>
</feature>
<dbReference type="Gene3D" id="3.30.70.120">
    <property type="match status" value="1"/>
</dbReference>
<feature type="transmembrane region" description="Helical" evidence="6">
    <location>
        <begin position="41"/>
        <end position="69"/>
    </location>
</feature>
<dbReference type="PIRSF" id="PIRSF006483">
    <property type="entry name" value="Membrane_protein_YitT"/>
    <property type="match status" value="1"/>
</dbReference>
<evidence type="ECO:0000256" key="6">
    <source>
        <dbReference type="SAM" id="Phobius"/>
    </source>
</evidence>
<dbReference type="RefSeq" id="WP_015049801.1">
    <property type="nucleotide sequence ID" value="NC_018870.1"/>
</dbReference>
<dbReference type="Pfam" id="PF02588">
    <property type="entry name" value="YitT_membrane"/>
    <property type="match status" value="1"/>
</dbReference>
<dbReference type="InterPro" id="IPR051461">
    <property type="entry name" value="UPF0750_membrane"/>
</dbReference>
<evidence type="ECO:0000313" key="9">
    <source>
        <dbReference type="Proteomes" id="UP000000467"/>
    </source>
</evidence>
<evidence type="ECO:0000259" key="7">
    <source>
        <dbReference type="Pfam" id="PF10035"/>
    </source>
</evidence>
<keyword evidence="5 6" id="KW-0472">Membrane</keyword>